<dbReference type="HOGENOM" id="CLU_1939181_0_0_1"/>
<sequence>MAYSPVKSTVLCGLVCPIHPPLHRHPSFRFAEILGSGGILASVVHCDLAGAKPPSFPVFVDFPARGRSRGELRVSSSSPDSSSYDSSGLFDDSSHSDPLVLQAHISGKSEQKQDNLKNYLGSSQCIVIGD</sequence>
<proteinExistence type="predicted"/>
<dbReference type="VEuPathDB" id="FungiDB:PGTG_21105"/>
<feature type="region of interest" description="Disordered" evidence="1">
    <location>
        <begin position="69"/>
        <end position="95"/>
    </location>
</feature>
<dbReference type="EMBL" id="DS178271">
    <property type="protein sequence ID" value="EHS62557.1"/>
    <property type="molecule type" value="Genomic_DNA"/>
</dbReference>
<dbReference type="RefSeq" id="XP_003890270.1">
    <property type="nucleotide sequence ID" value="XM_003890221.1"/>
</dbReference>
<gene>
    <name evidence="2" type="ORF">PGTG_21105</name>
</gene>
<protein>
    <submittedName>
        <fullName evidence="2">Uncharacterized protein</fullName>
    </submittedName>
</protein>
<dbReference type="Proteomes" id="UP000008783">
    <property type="component" value="Unassembled WGS sequence"/>
</dbReference>
<dbReference type="GeneID" id="13541200"/>
<reference evidence="3" key="1">
    <citation type="journal article" date="2011" name="Proc. Natl. Acad. Sci. U.S.A.">
        <title>Obligate biotrophy features unraveled by the genomic analysis of rust fungi.</title>
        <authorList>
            <person name="Duplessis S."/>
            <person name="Cuomo C.A."/>
            <person name="Lin Y.-C."/>
            <person name="Aerts A."/>
            <person name="Tisserant E."/>
            <person name="Veneault-Fourrey C."/>
            <person name="Joly D.L."/>
            <person name="Hacquard S."/>
            <person name="Amselem J."/>
            <person name="Cantarel B.L."/>
            <person name="Chiu R."/>
            <person name="Coutinho P.M."/>
            <person name="Feau N."/>
            <person name="Field M."/>
            <person name="Frey P."/>
            <person name="Gelhaye E."/>
            <person name="Goldberg J."/>
            <person name="Grabherr M.G."/>
            <person name="Kodira C.D."/>
            <person name="Kohler A."/>
            <person name="Kuees U."/>
            <person name="Lindquist E.A."/>
            <person name="Lucas S.M."/>
            <person name="Mago R."/>
            <person name="Mauceli E."/>
            <person name="Morin E."/>
            <person name="Murat C."/>
            <person name="Pangilinan J.L."/>
            <person name="Park R."/>
            <person name="Pearson M."/>
            <person name="Quesneville H."/>
            <person name="Rouhier N."/>
            <person name="Sakthikumar S."/>
            <person name="Salamov A.A."/>
            <person name="Schmutz J."/>
            <person name="Selles B."/>
            <person name="Shapiro H."/>
            <person name="Tanguay P."/>
            <person name="Tuskan G.A."/>
            <person name="Henrissat B."/>
            <person name="Van de Peer Y."/>
            <person name="Rouze P."/>
            <person name="Ellis J.G."/>
            <person name="Dodds P.N."/>
            <person name="Schein J.E."/>
            <person name="Zhong S."/>
            <person name="Hamelin R.C."/>
            <person name="Grigoriev I.V."/>
            <person name="Szabo L.J."/>
            <person name="Martin F."/>
        </authorList>
    </citation>
    <scope>NUCLEOTIDE SEQUENCE [LARGE SCALE GENOMIC DNA]</scope>
    <source>
        <strain evidence="3">CRL 75-36-700-3 / race SCCL</strain>
    </source>
</reference>
<feature type="compositionally biased region" description="Low complexity" evidence="1">
    <location>
        <begin position="75"/>
        <end position="91"/>
    </location>
</feature>
<evidence type="ECO:0000313" key="3">
    <source>
        <dbReference type="Proteomes" id="UP000008783"/>
    </source>
</evidence>
<evidence type="ECO:0000256" key="1">
    <source>
        <dbReference type="SAM" id="MobiDB-lite"/>
    </source>
</evidence>
<keyword evidence="3" id="KW-1185">Reference proteome</keyword>
<accession>H6QQE5</accession>
<organism evidence="2 3">
    <name type="scientific">Puccinia graminis f. sp. tritici (strain CRL 75-36-700-3 / race SCCL)</name>
    <name type="common">Black stem rust fungus</name>
    <dbReference type="NCBI Taxonomy" id="418459"/>
    <lineage>
        <taxon>Eukaryota</taxon>
        <taxon>Fungi</taxon>
        <taxon>Dikarya</taxon>
        <taxon>Basidiomycota</taxon>
        <taxon>Pucciniomycotina</taxon>
        <taxon>Pucciniomycetes</taxon>
        <taxon>Pucciniales</taxon>
        <taxon>Pucciniaceae</taxon>
        <taxon>Puccinia</taxon>
    </lineage>
</organism>
<dbReference type="AlphaFoldDB" id="H6QQE5"/>
<name>H6QQE5_PUCGT</name>
<dbReference type="InParanoid" id="H6QQE5"/>
<dbReference type="KEGG" id="pgr:PGTG_21105"/>
<evidence type="ECO:0000313" key="2">
    <source>
        <dbReference type="EMBL" id="EHS62557.1"/>
    </source>
</evidence>